<evidence type="ECO:0000313" key="1">
    <source>
        <dbReference type="EMBL" id="DAD97503.1"/>
    </source>
</evidence>
<proteinExistence type="predicted"/>
<organism evidence="1">
    <name type="scientific">Caudovirales sp. ctIbU14</name>
    <dbReference type="NCBI Taxonomy" id="2825761"/>
    <lineage>
        <taxon>Viruses</taxon>
        <taxon>Duplodnaviria</taxon>
        <taxon>Heunggongvirae</taxon>
        <taxon>Uroviricota</taxon>
        <taxon>Caudoviricetes</taxon>
    </lineage>
</organism>
<accession>A0A8S5NT32</accession>
<protein>
    <submittedName>
        <fullName evidence="1">Uncharacterized protein</fullName>
    </submittedName>
</protein>
<sequence length="29" mass="3244">MKKEEVFVSLIKTQGIASEFITKPFVVSS</sequence>
<name>A0A8S5NT32_9CAUD</name>
<reference evidence="1" key="1">
    <citation type="journal article" date="2021" name="Proc. Natl. Acad. Sci. U.S.A.">
        <title>A Catalog of Tens of Thousands of Viruses from Human Metagenomes Reveals Hidden Associations with Chronic Diseases.</title>
        <authorList>
            <person name="Tisza M.J."/>
            <person name="Buck C.B."/>
        </authorList>
    </citation>
    <scope>NUCLEOTIDE SEQUENCE</scope>
    <source>
        <strain evidence="1">CtIbU14</strain>
    </source>
</reference>
<dbReference type="EMBL" id="BK015243">
    <property type="protein sequence ID" value="DAD97503.1"/>
    <property type="molecule type" value="Genomic_DNA"/>
</dbReference>